<dbReference type="Gene3D" id="3.30.710.10">
    <property type="entry name" value="Potassium Channel Kv1.1, Chain A"/>
    <property type="match status" value="1"/>
</dbReference>
<keyword evidence="3" id="KW-1185">Reference proteome</keyword>
<feature type="compositionally biased region" description="Low complexity" evidence="1">
    <location>
        <begin position="214"/>
        <end position="230"/>
    </location>
</feature>
<feature type="region of interest" description="Disordered" evidence="1">
    <location>
        <begin position="98"/>
        <end position="117"/>
    </location>
</feature>
<dbReference type="Proteomes" id="UP000027456">
    <property type="component" value="Unassembled WGS sequence"/>
</dbReference>
<accession>A0A074SF87</accession>
<reference evidence="2 3" key="1">
    <citation type="submission" date="2013-12" db="EMBL/GenBank/DDBJ databases">
        <authorList>
            <person name="Cubeta M."/>
            <person name="Pakala S."/>
            <person name="Fedorova N."/>
            <person name="Thomas E."/>
            <person name="Dean R."/>
            <person name="Jabaji S."/>
            <person name="Neate S."/>
            <person name="Toda T."/>
            <person name="Tavantzis S."/>
            <person name="Vilgalys R."/>
            <person name="Bharathan N."/>
            <person name="Pakala S."/>
            <person name="Losada L.S."/>
            <person name="Zafar N."/>
            <person name="Nierman W."/>
        </authorList>
    </citation>
    <scope>NUCLEOTIDE SEQUENCE [LARGE SCALE GENOMIC DNA]</scope>
    <source>
        <strain evidence="2 3">123E</strain>
    </source>
</reference>
<dbReference type="OrthoDB" id="3363734at2759"/>
<feature type="compositionally biased region" description="Polar residues" evidence="1">
    <location>
        <begin position="58"/>
        <end position="74"/>
    </location>
</feature>
<comment type="caution">
    <text evidence="2">The sequence shown here is derived from an EMBL/GenBank/DDBJ whole genome shotgun (WGS) entry which is preliminary data.</text>
</comment>
<feature type="compositionally biased region" description="Low complexity" evidence="1">
    <location>
        <begin position="420"/>
        <end position="429"/>
    </location>
</feature>
<evidence type="ECO:0000313" key="3">
    <source>
        <dbReference type="Proteomes" id="UP000027456"/>
    </source>
</evidence>
<dbReference type="AlphaFoldDB" id="A0A074SF87"/>
<gene>
    <name evidence="2" type="ORF">V565_004050</name>
</gene>
<protein>
    <recommendedName>
        <fullName evidence="4">BTB/POZ domain protein</fullName>
    </recommendedName>
</protein>
<evidence type="ECO:0008006" key="4">
    <source>
        <dbReference type="Google" id="ProtNLM"/>
    </source>
</evidence>
<feature type="compositionally biased region" description="Polar residues" evidence="1">
    <location>
        <begin position="179"/>
        <end position="192"/>
    </location>
</feature>
<evidence type="ECO:0000256" key="1">
    <source>
        <dbReference type="SAM" id="MobiDB-lite"/>
    </source>
</evidence>
<feature type="region of interest" description="Disordered" evidence="1">
    <location>
        <begin position="54"/>
        <end position="76"/>
    </location>
</feature>
<evidence type="ECO:0000313" key="2">
    <source>
        <dbReference type="EMBL" id="KEP55478.1"/>
    </source>
</evidence>
<dbReference type="HOGENOM" id="CLU_494469_0_0_1"/>
<organism evidence="2 3">
    <name type="scientific">Rhizoctonia solani 123E</name>
    <dbReference type="NCBI Taxonomy" id="1423351"/>
    <lineage>
        <taxon>Eukaryota</taxon>
        <taxon>Fungi</taxon>
        <taxon>Dikarya</taxon>
        <taxon>Basidiomycota</taxon>
        <taxon>Agaricomycotina</taxon>
        <taxon>Agaricomycetes</taxon>
        <taxon>Cantharellales</taxon>
        <taxon>Ceratobasidiaceae</taxon>
        <taxon>Rhizoctonia</taxon>
    </lineage>
</organism>
<dbReference type="EMBL" id="AZST01000005">
    <property type="protein sequence ID" value="KEP55478.1"/>
    <property type="molecule type" value="Genomic_DNA"/>
</dbReference>
<sequence length="542" mass="58507">MATRLSRQTSASDLNSNYRGVASSEIPPSPKSPTFSKSLHSRKGSFQISAWLGRGTGQVPQSPSLKTMQISDPQPTNPYDAATRTPDALGKGVVVTQTPQQVPSNPFPRSETLNEKDRPIDDLPVVDIRAPAPAPMKSTLPLVIGRSESPVLRRDSPIMRRESPALGRASPAPSGFRSLHSSKSYSQLQSPTRVAPVPLNLASSRQPLLRAALKTSSPTKSTSSNGQFLPLLPPPQQTPIAAKDTLPVSSLPPFHPVLLSTVPIRPVAPSQVIVTLETSTLTQRTTVATLASRPSRLATYVEALVPMASAEETSSDPMFSSLFAAHLAQAGIVPQIQSSHNGPIHIFLDRPSAPYAHILTYLRSSRSTPSALPRAASLALSTEPARVEALCELRDEAKFLELTELVELCDKELRTRAPRLRSTTSSSSLREYKVGSGSDAGGARNSGQEATESRLRDYRFGVPVESLREEEGEGEHAAEVPSVAYERRGSHAGMVTTVPPRNAQTSNPKIVSRVLRSTPSQPRMRTISEVRYTTSEDGKIWI</sequence>
<dbReference type="InterPro" id="IPR011333">
    <property type="entry name" value="SKP1/BTB/POZ_sf"/>
</dbReference>
<name>A0A074SF87_9AGAM</name>
<feature type="region of interest" description="Disordered" evidence="1">
    <location>
        <begin position="1"/>
        <end position="41"/>
    </location>
</feature>
<feature type="region of interest" description="Disordered" evidence="1">
    <location>
        <begin position="159"/>
        <end position="192"/>
    </location>
</feature>
<feature type="region of interest" description="Disordered" evidence="1">
    <location>
        <begin position="417"/>
        <end position="455"/>
    </location>
</feature>
<feature type="compositionally biased region" description="Polar residues" evidence="1">
    <location>
        <begin position="1"/>
        <end position="18"/>
    </location>
</feature>
<dbReference type="STRING" id="1423351.A0A074SF87"/>
<feature type="region of interest" description="Disordered" evidence="1">
    <location>
        <begin position="213"/>
        <end position="240"/>
    </location>
</feature>
<proteinExistence type="predicted"/>